<feature type="chain" id="PRO_5020614873" evidence="1">
    <location>
        <begin position="28"/>
        <end position="326"/>
    </location>
</feature>
<sequence>MKKLSLPRLGRFGLACAGLAGALMLNACGGGDLVTTFQPGRVLVFGDEGSVLTPTGARYGINGLTAGDSTAVPPVLPTFNCGLNPIWVQVLTGHYNMGFAECPNNLDTATPRGRIFAAADTGVAELAAQITAAAGAAGFTNSDLTTVYTGQKDIIAAYQAMSSGADIGNARAAGEAAGTALAQQVNRLADAGARVLIVTVPNVGITPFALAEQAARPDFDRVDALRQITERFNAKLRSTIYNDGRRIGLIQLDEYVGVVMSYPPGYGYANWTQPACTVALPNCTSETLVTGATSGNYLFADDRRVGPGAQLQTGNLAVQRAVNNPF</sequence>
<evidence type="ECO:0000313" key="2">
    <source>
        <dbReference type="EMBL" id="RZU00573.1"/>
    </source>
</evidence>
<reference evidence="2 3" key="1">
    <citation type="submission" date="2019-02" db="EMBL/GenBank/DDBJ databases">
        <title>Genomic Encyclopedia of Type Strains, Phase IV (KMG-IV): sequencing the most valuable type-strain genomes for metagenomic binning, comparative biology and taxonomic classification.</title>
        <authorList>
            <person name="Goeker M."/>
        </authorList>
    </citation>
    <scope>NUCLEOTIDE SEQUENCE [LARGE SCALE GENOMIC DNA]</scope>
    <source>
        <strain evidence="2 3">DSM 19570</strain>
    </source>
</reference>
<keyword evidence="1" id="KW-0732">Signal</keyword>
<dbReference type="OrthoDB" id="9148933at2"/>
<dbReference type="AlphaFoldDB" id="A0A4Q7VVG4"/>
<evidence type="ECO:0000256" key="1">
    <source>
        <dbReference type="SAM" id="SignalP"/>
    </source>
</evidence>
<dbReference type="InterPro" id="IPR036514">
    <property type="entry name" value="SGNH_hydro_sf"/>
</dbReference>
<organism evidence="2 3">
    <name type="scientific">Rivibacter subsaxonicus</name>
    <dbReference type="NCBI Taxonomy" id="457575"/>
    <lineage>
        <taxon>Bacteria</taxon>
        <taxon>Pseudomonadati</taxon>
        <taxon>Pseudomonadota</taxon>
        <taxon>Betaproteobacteria</taxon>
        <taxon>Burkholderiales</taxon>
        <taxon>Rivibacter</taxon>
    </lineage>
</organism>
<keyword evidence="3" id="KW-1185">Reference proteome</keyword>
<dbReference type="GO" id="GO:0016788">
    <property type="term" value="F:hydrolase activity, acting on ester bonds"/>
    <property type="evidence" value="ECO:0007669"/>
    <property type="project" value="UniProtKB-ARBA"/>
</dbReference>
<dbReference type="Gene3D" id="3.40.50.1110">
    <property type="entry name" value="SGNH hydrolase"/>
    <property type="match status" value="1"/>
</dbReference>
<name>A0A4Q7VVG4_9BURK</name>
<protein>
    <submittedName>
        <fullName evidence="2">Phospholipase/lecithinase/hemolysin</fullName>
    </submittedName>
</protein>
<dbReference type="RefSeq" id="WP_130431022.1">
    <property type="nucleotide sequence ID" value="NZ_SHKP01000005.1"/>
</dbReference>
<proteinExistence type="predicted"/>
<evidence type="ECO:0000313" key="3">
    <source>
        <dbReference type="Proteomes" id="UP000293671"/>
    </source>
</evidence>
<feature type="signal peptide" evidence="1">
    <location>
        <begin position="1"/>
        <end position="27"/>
    </location>
</feature>
<comment type="caution">
    <text evidence="2">The sequence shown here is derived from an EMBL/GenBank/DDBJ whole genome shotgun (WGS) entry which is preliminary data.</text>
</comment>
<dbReference type="EMBL" id="SHKP01000005">
    <property type="protein sequence ID" value="RZU00573.1"/>
    <property type="molecule type" value="Genomic_DNA"/>
</dbReference>
<dbReference type="Proteomes" id="UP000293671">
    <property type="component" value="Unassembled WGS sequence"/>
</dbReference>
<gene>
    <name evidence="2" type="ORF">EV670_1283</name>
</gene>
<accession>A0A4Q7VVG4</accession>